<dbReference type="InterPro" id="IPR007372">
    <property type="entry name" value="Lipid/polyisoprenoid-bd_YceI"/>
</dbReference>
<comment type="caution">
    <text evidence="3">The sequence shown here is derived from an EMBL/GenBank/DDBJ whole genome shotgun (WGS) entry which is preliminary data.</text>
</comment>
<dbReference type="SUPFAM" id="SSF101874">
    <property type="entry name" value="YceI-like"/>
    <property type="match status" value="1"/>
</dbReference>
<gene>
    <name evidence="3" type="ORF">DXN05_09785</name>
</gene>
<protein>
    <submittedName>
        <fullName evidence="3">YceI family protein</fullName>
    </submittedName>
</protein>
<reference evidence="3 4" key="1">
    <citation type="submission" date="2018-08" db="EMBL/GenBank/DDBJ databases">
        <title>Chitinophagaceae sp. K23C18032701, a novel bacterium isolated from forest soil.</title>
        <authorList>
            <person name="Wang C."/>
        </authorList>
    </citation>
    <scope>NUCLEOTIDE SEQUENCE [LARGE SCALE GENOMIC DNA]</scope>
    <source>
        <strain evidence="3 4">K23C18032701</strain>
    </source>
</reference>
<name>A0A3E1NM86_9BACT</name>
<dbReference type="EMBL" id="QTJU01000002">
    <property type="protein sequence ID" value="RFM29043.1"/>
    <property type="molecule type" value="Genomic_DNA"/>
</dbReference>
<dbReference type="AlphaFoldDB" id="A0A3E1NM86"/>
<dbReference type="SMART" id="SM00867">
    <property type="entry name" value="YceI"/>
    <property type="match status" value="1"/>
</dbReference>
<dbReference type="Proteomes" id="UP000261284">
    <property type="component" value="Unassembled WGS sequence"/>
</dbReference>
<feature type="domain" description="Lipid/polyisoprenoid-binding YceI-like" evidence="2">
    <location>
        <begin position="17"/>
        <end position="173"/>
    </location>
</feature>
<evidence type="ECO:0000259" key="2">
    <source>
        <dbReference type="SMART" id="SM00867"/>
    </source>
</evidence>
<dbReference type="PANTHER" id="PTHR34406">
    <property type="entry name" value="PROTEIN YCEI"/>
    <property type="match status" value="1"/>
</dbReference>
<feature type="signal peptide" evidence="1">
    <location>
        <begin position="1"/>
        <end position="20"/>
    </location>
</feature>
<feature type="chain" id="PRO_5017783251" evidence="1">
    <location>
        <begin position="21"/>
        <end position="180"/>
    </location>
</feature>
<accession>A0A3E1NM86</accession>
<evidence type="ECO:0000313" key="3">
    <source>
        <dbReference type="EMBL" id="RFM29043.1"/>
    </source>
</evidence>
<evidence type="ECO:0000313" key="4">
    <source>
        <dbReference type="Proteomes" id="UP000261284"/>
    </source>
</evidence>
<evidence type="ECO:0000256" key="1">
    <source>
        <dbReference type="SAM" id="SignalP"/>
    </source>
</evidence>
<sequence>MMKQLIMVLAIAAIAGTAKAQNYFTRSGFVGFYSTTSQESVKAENKQVYAVIDPTKKALAFTLLVKGFLFEKELMQQHFNENYAESDKYPKASFNGTMEGNIGTAPGEYPVQVNGQLTFHGVTKPVTMPATVTIQQGKLSAKGNFTVKPEDYNITIPALVREKIAKEIKVQVQADCLPSK</sequence>
<proteinExistence type="predicted"/>
<dbReference type="OrthoDB" id="116832at2"/>
<dbReference type="PANTHER" id="PTHR34406:SF1">
    <property type="entry name" value="PROTEIN YCEI"/>
    <property type="match status" value="1"/>
</dbReference>
<dbReference type="Pfam" id="PF04264">
    <property type="entry name" value="YceI"/>
    <property type="match status" value="1"/>
</dbReference>
<dbReference type="RefSeq" id="WP_116847027.1">
    <property type="nucleotide sequence ID" value="NZ_QTJU01000002.1"/>
</dbReference>
<organism evidence="3 4">
    <name type="scientific">Deminuibacter soli</name>
    <dbReference type="NCBI Taxonomy" id="2291815"/>
    <lineage>
        <taxon>Bacteria</taxon>
        <taxon>Pseudomonadati</taxon>
        <taxon>Bacteroidota</taxon>
        <taxon>Chitinophagia</taxon>
        <taxon>Chitinophagales</taxon>
        <taxon>Chitinophagaceae</taxon>
        <taxon>Deminuibacter</taxon>
    </lineage>
</organism>
<dbReference type="Gene3D" id="2.40.128.110">
    <property type="entry name" value="Lipid/polyisoprenoid-binding, YceI-like"/>
    <property type="match status" value="1"/>
</dbReference>
<keyword evidence="4" id="KW-1185">Reference proteome</keyword>
<keyword evidence="1" id="KW-0732">Signal</keyword>
<dbReference type="InterPro" id="IPR036761">
    <property type="entry name" value="TTHA0802/YceI-like_sf"/>
</dbReference>